<evidence type="ECO:0000256" key="2">
    <source>
        <dbReference type="ARBA" id="ARBA00022692"/>
    </source>
</evidence>
<comment type="caution">
    <text evidence="7">The sequence shown here is derived from an EMBL/GenBank/DDBJ whole genome shotgun (WGS) entry which is preliminary data.</text>
</comment>
<evidence type="ECO:0000256" key="1">
    <source>
        <dbReference type="ARBA" id="ARBA00004141"/>
    </source>
</evidence>
<evidence type="ECO:0000256" key="5">
    <source>
        <dbReference type="SAM" id="MobiDB-lite"/>
    </source>
</evidence>
<dbReference type="PANTHER" id="PTHR42723:SF1">
    <property type="entry name" value="CHLOROPHYLL SYNTHASE, CHLOROPLASTIC"/>
    <property type="match status" value="1"/>
</dbReference>
<feature type="compositionally biased region" description="Basic and acidic residues" evidence="5">
    <location>
        <begin position="14"/>
        <end position="24"/>
    </location>
</feature>
<feature type="transmembrane region" description="Helical" evidence="6">
    <location>
        <begin position="323"/>
        <end position="342"/>
    </location>
</feature>
<feature type="region of interest" description="Disordered" evidence="5">
    <location>
        <begin position="1"/>
        <end position="24"/>
    </location>
</feature>
<reference evidence="7 8" key="1">
    <citation type="submission" date="2015-05" db="EMBL/GenBank/DDBJ databases">
        <title>Distinctive expansion of gene families associated with plant cell wall degradation and secondary metabolism in the genomes of grapevine trunk pathogens.</title>
        <authorList>
            <person name="Lawrence D.P."/>
            <person name="Travadon R."/>
            <person name="Rolshausen P.E."/>
            <person name="Baumgartner K."/>
        </authorList>
    </citation>
    <scope>NUCLEOTIDE SEQUENCE [LARGE SCALE GENOMIC DNA]</scope>
    <source>
        <strain evidence="7">DA912</strain>
    </source>
</reference>
<comment type="subcellular location">
    <subcellularLocation>
        <location evidence="1">Membrane</location>
        <topology evidence="1">Multi-pass membrane protein</topology>
    </subcellularLocation>
</comment>
<evidence type="ECO:0000256" key="3">
    <source>
        <dbReference type="ARBA" id="ARBA00022989"/>
    </source>
</evidence>
<evidence type="ECO:0000256" key="4">
    <source>
        <dbReference type="ARBA" id="ARBA00023136"/>
    </source>
</evidence>
<keyword evidence="8" id="KW-1185">Reference proteome</keyword>
<gene>
    <name evidence="7" type="ORF">UCDDA912_g00382</name>
</gene>
<protein>
    <submittedName>
        <fullName evidence="7">Putative prenyltransferase</fullName>
    </submittedName>
</protein>
<feature type="compositionally biased region" description="Polar residues" evidence="5">
    <location>
        <begin position="1"/>
        <end position="10"/>
    </location>
</feature>
<feature type="transmembrane region" description="Helical" evidence="6">
    <location>
        <begin position="292"/>
        <end position="311"/>
    </location>
</feature>
<evidence type="ECO:0000313" key="8">
    <source>
        <dbReference type="Proteomes" id="UP000034680"/>
    </source>
</evidence>
<dbReference type="InterPro" id="IPR000537">
    <property type="entry name" value="UbiA_prenyltransferase"/>
</dbReference>
<dbReference type="EMBL" id="LCUC01000015">
    <property type="protein sequence ID" value="KKY39602.1"/>
    <property type="molecule type" value="Genomic_DNA"/>
</dbReference>
<sequence length="348" mass="38861">MASSVQNSDPVSPKTEKSRLLDGHPAEPEIEDARVVANRKPDTLFGKLWDIVSLAHLITESNQKAYVQPVTLFAMLSIASGGVTSNPDPGWKDVALSFPRVLFYIWLYVLYFDCSNQKDPEAVKEDKINKPWRAIPSGRLSIEGAERWYKAAICTLLAVSGLWLGGFPEAVAFMVETWAYDYASGADYWWSKNIINTMFYATGQLGGTRVAAESLPGTTMVRAGYEWCGMLALEILTTIQIQDIKDEEGDAARGRRTMPIVIGQKPTRWITSLAISFWSVACPLYWSNGNLHGGFILPLLIGGMVVIRTLFCRSVPADRITWNIYTLMWLPALYATPLLSRYNLLSLY</sequence>
<dbReference type="CDD" id="cd13965">
    <property type="entry name" value="PT_UbiA_3"/>
    <property type="match status" value="1"/>
</dbReference>
<dbReference type="GO" id="GO:0016020">
    <property type="term" value="C:membrane"/>
    <property type="evidence" value="ECO:0007669"/>
    <property type="project" value="UniProtKB-SubCell"/>
</dbReference>
<dbReference type="OrthoDB" id="434972at2759"/>
<keyword evidence="4 6" id="KW-0472">Membrane</keyword>
<reference evidence="7 8" key="2">
    <citation type="submission" date="2015-05" db="EMBL/GenBank/DDBJ databases">
        <authorList>
            <person name="Morales-Cruz A."/>
            <person name="Amrine K.C."/>
            <person name="Cantu D."/>
        </authorList>
    </citation>
    <scope>NUCLEOTIDE SEQUENCE [LARGE SCALE GENOMIC DNA]</scope>
    <source>
        <strain evidence="7">DA912</strain>
    </source>
</reference>
<dbReference type="STRING" id="1214573.A0A0G2FZP9"/>
<evidence type="ECO:0000313" key="7">
    <source>
        <dbReference type="EMBL" id="KKY39602.1"/>
    </source>
</evidence>
<proteinExistence type="predicted"/>
<keyword evidence="2 6" id="KW-0812">Transmembrane</keyword>
<evidence type="ECO:0000256" key="6">
    <source>
        <dbReference type="SAM" id="Phobius"/>
    </source>
</evidence>
<dbReference type="AlphaFoldDB" id="A0A0G2FZP9"/>
<dbReference type="Proteomes" id="UP000034680">
    <property type="component" value="Unassembled WGS sequence"/>
</dbReference>
<keyword evidence="3 6" id="KW-1133">Transmembrane helix</keyword>
<dbReference type="PANTHER" id="PTHR42723">
    <property type="entry name" value="CHLOROPHYLL SYNTHASE"/>
    <property type="match status" value="1"/>
</dbReference>
<accession>A0A0G2FZP9</accession>
<keyword evidence="7" id="KW-0808">Transferase</keyword>
<dbReference type="InterPro" id="IPR050475">
    <property type="entry name" value="Prenyltransferase_related"/>
</dbReference>
<organism evidence="7 8">
    <name type="scientific">Diaporthe ampelina</name>
    <dbReference type="NCBI Taxonomy" id="1214573"/>
    <lineage>
        <taxon>Eukaryota</taxon>
        <taxon>Fungi</taxon>
        <taxon>Dikarya</taxon>
        <taxon>Ascomycota</taxon>
        <taxon>Pezizomycotina</taxon>
        <taxon>Sordariomycetes</taxon>
        <taxon>Sordariomycetidae</taxon>
        <taxon>Diaporthales</taxon>
        <taxon>Diaporthaceae</taxon>
        <taxon>Diaporthe</taxon>
    </lineage>
</organism>
<dbReference type="GO" id="GO:0016765">
    <property type="term" value="F:transferase activity, transferring alkyl or aryl (other than methyl) groups"/>
    <property type="evidence" value="ECO:0007669"/>
    <property type="project" value="InterPro"/>
</dbReference>
<name>A0A0G2FZP9_9PEZI</name>
<dbReference type="Pfam" id="PF01040">
    <property type="entry name" value="UbiA"/>
    <property type="match status" value="1"/>
</dbReference>